<organism evidence="9 10">
    <name type="scientific">Miscanthus lutarioriparius</name>
    <dbReference type="NCBI Taxonomy" id="422564"/>
    <lineage>
        <taxon>Eukaryota</taxon>
        <taxon>Viridiplantae</taxon>
        <taxon>Streptophyta</taxon>
        <taxon>Embryophyta</taxon>
        <taxon>Tracheophyta</taxon>
        <taxon>Spermatophyta</taxon>
        <taxon>Magnoliopsida</taxon>
        <taxon>Liliopsida</taxon>
        <taxon>Poales</taxon>
        <taxon>Poaceae</taxon>
        <taxon>PACMAD clade</taxon>
        <taxon>Panicoideae</taxon>
        <taxon>Andropogonodae</taxon>
        <taxon>Andropogoneae</taxon>
        <taxon>Saccharinae</taxon>
        <taxon>Miscanthus</taxon>
    </lineage>
</organism>
<dbReference type="AlphaFoldDB" id="A0A811QV89"/>
<feature type="transmembrane region" description="Helical" evidence="6">
    <location>
        <begin position="382"/>
        <end position="400"/>
    </location>
</feature>
<dbReference type="EMBL" id="CAJGYO010000011">
    <property type="protein sequence ID" value="CAD6260847.1"/>
    <property type="molecule type" value="Genomic_DNA"/>
</dbReference>
<evidence type="ECO:0000256" key="4">
    <source>
        <dbReference type="ARBA" id="ARBA00023136"/>
    </source>
</evidence>
<feature type="compositionally biased region" description="Basic and acidic residues" evidence="5">
    <location>
        <begin position="171"/>
        <end position="211"/>
    </location>
</feature>
<keyword evidence="2 6" id="KW-0812">Transmembrane</keyword>
<evidence type="ECO:0000313" key="9">
    <source>
        <dbReference type="EMBL" id="CAD6260847.1"/>
    </source>
</evidence>
<keyword evidence="10" id="KW-1185">Reference proteome</keyword>
<feature type="region of interest" description="Disordered" evidence="5">
    <location>
        <begin position="457"/>
        <end position="478"/>
    </location>
</feature>
<reference evidence="9" key="1">
    <citation type="submission" date="2020-10" db="EMBL/GenBank/DDBJ databases">
        <authorList>
            <person name="Han B."/>
            <person name="Lu T."/>
            <person name="Zhao Q."/>
            <person name="Huang X."/>
            <person name="Zhao Y."/>
        </authorList>
    </citation>
    <scope>NUCLEOTIDE SEQUENCE</scope>
</reference>
<dbReference type="Proteomes" id="UP000604825">
    <property type="component" value="Unassembled WGS sequence"/>
</dbReference>
<dbReference type="Pfam" id="PF13664">
    <property type="entry name" value="DUF4149"/>
    <property type="match status" value="1"/>
</dbReference>
<feature type="chain" id="PRO_5032680506" description="TMEM205-like domain-containing protein" evidence="7">
    <location>
        <begin position="18"/>
        <end position="529"/>
    </location>
</feature>
<evidence type="ECO:0000256" key="7">
    <source>
        <dbReference type="SAM" id="SignalP"/>
    </source>
</evidence>
<dbReference type="OrthoDB" id="1641132at2759"/>
<evidence type="ECO:0000313" key="10">
    <source>
        <dbReference type="Proteomes" id="UP000604825"/>
    </source>
</evidence>
<gene>
    <name evidence="9" type="ORF">NCGR_LOCUS44270</name>
</gene>
<comment type="subcellular location">
    <subcellularLocation>
        <location evidence="1">Membrane</location>
    </subcellularLocation>
</comment>
<evidence type="ECO:0000256" key="6">
    <source>
        <dbReference type="SAM" id="Phobius"/>
    </source>
</evidence>
<feature type="domain" description="TMEM205-like" evidence="8">
    <location>
        <begin position="313"/>
        <end position="412"/>
    </location>
</feature>
<evidence type="ECO:0000259" key="8">
    <source>
        <dbReference type="Pfam" id="PF13664"/>
    </source>
</evidence>
<feature type="transmembrane region" description="Helical" evidence="6">
    <location>
        <begin position="349"/>
        <end position="370"/>
    </location>
</feature>
<keyword evidence="7" id="KW-0732">Signal</keyword>
<sequence length="529" mass="55570">MMNVVAIGLVLSTLAAAGVWSRAPPPPPAAPHHGDHVVREGRRVVIVEYERELPLSTEDGGSVKVKETRVLPPDALDGVEGDGGVFDEALGAVKRCKDRLCGAGRKVEEGAKEAASLVEHGAEDAAKGAKEAVWDAKDSAENMAFDAAQKGKEAMKSAKDKASEAAQQGKEAVRSAKDKASEAAHEGKETVTSAKDKVSEAAGKAKEKASDIQHGASEATKAAKERVSEAARHAKDTVRSARDSVSDIAQRAEERAEDAAERAADRAAEAEEEVKARAAEVGKNLTDIARRARDVASDAAAYLLGATAVMHLLGFATAYGASVWVTFVSSHVLAAALPRQQLGMLQSKLFPVYFRAMAYGVGLALAAHLLGRERRSVASRAQSFNLLAALGLVLANMLLLEPKATKVMFERMKVEKEEGRGRDMVDDIVDPPVVTVATPTAATTTTVPTAAATARTGTAPVDGAGTGGKQAKPATAAADAEMSKSRAVTLSRRLKQLNGYSSLCNVLSLMSLTWHLVHLARRLHAGTAC</sequence>
<dbReference type="PANTHER" id="PTHR47652">
    <property type="entry name" value="MITOCHONDRIAL IMPORT INNER MEMBRANE TRANSLOCASE SUBUNIT TIM44"/>
    <property type="match status" value="1"/>
</dbReference>
<accession>A0A811QV89</accession>
<evidence type="ECO:0000256" key="3">
    <source>
        <dbReference type="ARBA" id="ARBA00022989"/>
    </source>
</evidence>
<protein>
    <recommendedName>
        <fullName evidence="8">TMEM205-like domain-containing protein</fullName>
    </recommendedName>
</protein>
<keyword evidence="3 6" id="KW-1133">Transmembrane helix</keyword>
<evidence type="ECO:0000256" key="2">
    <source>
        <dbReference type="ARBA" id="ARBA00022692"/>
    </source>
</evidence>
<dbReference type="InterPro" id="IPR025423">
    <property type="entry name" value="TMEM205-like"/>
</dbReference>
<keyword evidence="4 6" id="KW-0472">Membrane</keyword>
<evidence type="ECO:0000256" key="1">
    <source>
        <dbReference type="ARBA" id="ARBA00004370"/>
    </source>
</evidence>
<proteinExistence type="predicted"/>
<dbReference type="Gene3D" id="1.20.120.20">
    <property type="entry name" value="Apolipoprotein"/>
    <property type="match status" value="1"/>
</dbReference>
<name>A0A811QV89_9POAL</name>
<evidence type="ECO:0000256" key="5">
    <source>
        <dbReference type="SAM" id="MobiDB-lite"/>
    </source>
</evidence>
<dbReference type="GO" id="GO:0016020">
    <property type="term" value="C:membrane"/>
    <property type="evidence" value="ECO:0007669"/>
    <property type="project" value="UniProtKB-SubCell"/>
</dbReference>
<feature type="region of interest" description="Disordered" evidence="5">
    <location>
        <begin position="149"/>
        <end position="263"/>
    </location>
</feature>
<feature type="compositionally biased region" description="Basic and acidic residues" evidence="5">
    <location>
        <begin position="221"/>
        <end position="263"/>
    </location>
</feature>
<comment type="caution">
    <text evidence="9">The sequence shown here is derived from an EMBL/GenBank/DDBJ whole genome shotgun (WGS) entry which is preliminary data.</text>
</comment>
<feature type="signal peptide" evidence="7">
    <location>
        <begin position="1"/>
        <end position="17"/>
    </location>
</feature>
<dbReference type="PANTHER" id="PTHR47652:SF3">
    <property type="entry name" value="MITOCHONDRIAL IMPORT INNER MEMBRANE TRANSLOCASE SUBUNIT TIM44"/>
    <property type="match status" value="1"/>
</dbReference>
<feature type="compositionally biased region" description="Basic and acidic residues" evidence="5">
    <location>
        <begin position="149"/>
        <end position="163"/>
    </location>
</feature>